<dbReference type="SUPFAM" id="SSF52016">
    <property type="entry name" value="LeuD/IlvD-like"/>
    <property type="match status" value="1"/>
</dbReference>
<evidence type="ECO:0000256" key="4">
    <source>
        <dbReference type="ARBA" id="ARBA00023014"/>
    </source>
</evidence>
<dbReference type="GO" id="GO:0046872">
    <property type="term" value="F:metal ion binding"/>
    <property type="evidence" value="ECO:0007669"/>
    <property type="project" value="UniProtKB-KW"/>
</dbReference>
<evidence type="ECO:0000256" key="2">
    <source>
        <dbReference type="ARBA" id="ARBA00022723"/>
    </source>
</evidence>
<organism evidence="7 8">
    <name type="scientific">Anoxynatronum buryatiense</name>
    <dbReference type="NCBI Taxonomy" id="489973"/>
    <lineage>
        <taxon>Bacteria</taxon>
        <taxon>Bacillati</taxon>
        <taxon>Bacillota</taxon>
        <taxon>Clostridia</taxon>
        <taxon>Eubacteriales</taxon>
        <taxon>Clostridiaceae</taxon>
        <taxon>Anoxynatronum</taxon>
    </lineage>
</organism>
<dbReference type="InterPro" id="IPR036008">
    <property type="entry name" value="Aconitase_4Fe-4S_dom"/>
</dbReference>
<evidence type="ECO:0000313" key="8">
    <source>
        <dbReference type="Proteomes" id="UP001158066"/>
    </source>
</evidence>
<dbReference type="InterPro" id="IPR000573">
    <property type="entry name" value="AconitaseA/IPMdHydase_ssu_swvl"/>
</dbReference>
<protein>
    <submittedName>
        <fullName evidence="7">Aconitate hydratase</fullName>
    </submittedName>
</protein>
<feature type="domain" description="Aconitase A/isopropylmalate dehydratase small subunit swivel" evidence="6">
    <location>
        <begin position="648"/>
        <end position="697"/>
    </location>
</feature>
<dbReference type="InterPro" id="IPR001030">
    <property type="entry name" value="Acoase/IPM_deHydtase_lsu_aba"/>
</dbReference>
<accession>A0AA45WY53</accession>
<proteinExistence type="predicted"/>
<dbReference type="RefSeq" id="WP_283410148.1">
    <property type="nucleotide sequence ID" value="NZ_FXUF01000012.1"/>
</dbReference>
<dbReference type="PANTHER" id="PTHR43160">
    <property type="entry name" value="ACONITATE HYDRATASE B"/>
    <property type="match status" value="1"/>
</dbReference>
<dbReference type="Gene3D" id="3.20.19.10">
    <property type="entry name" value="Aconitase, domain 4"/>
    <property type="match status" value="1"/>
</dbReference>
<dbReference type="InterPro" id="IPR015928">
    <property type="entry name" value="Aconitase/3IPM_dehydase_swvl"/>
</dbReference>
<dbReference type="Pfam" id="PF00330">
    <property type="entry name" value="Aconitase"/>
    <property type="match status" value="1"/>
</dbReference>
<sequence length="777" mass="85046">MLKIWEKGVYVVDETSIITDEPASQQLLEKLTGGQPERERARQETITYAMLAAHNTSGDMENLKLRFDAVASHDITYVGIIQTLKASGLERFQLPYVLTNCHNSLCAVGGTINEDDHLYGLSAARKYGGIYVPAHLAVIHQYMREMMAGCGRMILGSDSHTRYGSLGAMGVGEGGPELVRQLLGETYNLNYPEVVAVYLTGTPRPGVGPQDVALALIGKVFHSGLANNRVLEFIGDGIDSLDIEFRNGIDVMTTETTCLSSIWRTDEKVREYYGIHRRAEDYRCLQPGQVAYYDALIHLDLSAVEPMIAMPFHPANTYTIREMKENLDEVLHEVELKARQGKDQLGATFSLKSKVRDGRLYVDQGVIAGCAGGTYGNLCAAAEILSGKSIGAGSFSLSVYPASQPVNMALMENGSLAALMEAGATLRTAFCGPCFGAGDVPANNGFSIRHTTRNFPNREGSKPGSGQMASVALMDARSIAATAANGGALTAATEVEMTGELPPYTFHQEIYTKRVYAGFDQPQAKESLVMGPNITEWPEISPLTRHLLLQVASVILDPVTTTDELIPSGEASSYRSNPQLLAEYTLSRRDPGYVARARQTLALETERTQGRSPLLENEVLASLGQEIKALIPQIQLEEVGVGSLIAARKPGDGSAREQAASCQRILGGWANIANEYATRRYRSNVINWGMLPFLYPEELDFQVGQYLLIPEIIQALTENRDTVKAYVLGQTGEQPVSSLQLKLPPLNEEERQIIRSGCLMNYYRDQRQKEKDQLSTA</sequence>
<evidence type="ECO:0000259" key="5">
    <source>
        <dbReference type="Pfam" id="PF00330"/>
    </source>
</evidence>
<keyword evidence="3" id="KW-0408">Iron</keyword>
<keyword evidence="4" id="KW-0411">Iron-sulfur</keyword>
<name>A0AA45WY53_9CLOT</name>
<dbReference type="Gene3D" id="3.30.499.10">
    <property type="entry name" value="Aconitase, domain 3"/>
    <property type="match status" value="2"/>
</dbReference>
<evidence type="ECO:0000313" key="7">
    <source>
        <dbReference type="EMBL" id="SMP65294.1"/>
    </source>
</evidence>
<dbReference type="PANTHER" id="PTHR43160:SF3">
    <property type="entry name" value="ACONITATE HYDRATASE, MITOCHONDRIAL"/>
    <property type="match status" value="1"/>
</dbReference>
<evidence type="ECO:0000259" key="6">
    <source>
        <dbReference type="Pfam" id="PF00694"/>
    </source>
</evidence>
<comment type="subunit">
    <text evidence="1">Monomer.</text>
</comment>
<dbReference type="InterPro" id="IPR015931">
    <property type="entry name" value="Acnase/IPM_dHydase_lsu_aba_1/3"/>
</dbReference>
<dbReference type="GO" id="GO:0005829">
    <property type="term" value="C:cytosol"/>
    <property type="evidence" value="ECO:0007669"/>
    <property type="project" value="TreeGrafter"/>
</dbReference>
<gene>
    <name evidence="7" type="ORF">SAMN06296020_112101</name>
</gene>
<keyword evidence="8" id="KW-1185">Reference proteome</keyword>
<dbReference type="GO" id="GO:0051539">
    <property type="term" value="F:4 iron, 4 sulfur cluster binding"/>
    <property type="evidence" value="ECO:0007669"/>
    <property type="project" value="TreeGrafter"/>
</dbReference>
<reference evidence="7" key="1">
    <citation type="submission" date="2017-05" db="EMBL/GenBank/DDBJ databases">
        <authorList>
            <person name="Varghese N."/>
            <person name="Submissions S."/>
        </authorList>
    </citation>
    <scope>NUCLEOTIDE SEQUENCE</scope>
    <source>
        <strain evidence="7">Su22</strain>
    </source>
</reference>
<dbReference type="GO" id="GO:0003994">
    <property type="term" value="F:aconitate hydratase activity"/>
    <property type="evidence" value="ECO:0007669"/>
    <property type="project" value="TreeGrafter"/>
</dbReference>
<dbReference type="AlphaFoldDB" id="A0AA45WY53"/>
<dbReference type="GO" id="GO:0006099">
    <property type="term" value="P:tricarboxylic acid cycle"/>
    <property type="evidence" value="ECO:0007669"/>
    <property type="project" value="TreeGrafter"/>
</dbReference>
<comment type="caution">
    <text evidence="7">The sequence shown here is derived from an EMBL/GenBank/DDBJ whole genome shotgun (WGS) entry which is preliminary data.</text>
</comment>
<dbReference type="NCBIfam" id="NF008503">
    <property type="entry name" value="PRK11413.1"/>
    <property type="match status" value="1"/>
</dbReference>
<keyword evidence="2" id="KW-0479">Metal-binding</keyword>
<evidence type="ECO:0000256" key="3">
    <source>
        <dbReference type="ARBA" id="ARBA00023004"/>
    </source>
</evidence>
<dbReference type="Proteomes" id="UP001158066">
    <property type="component" value="Unassembled WGS sequence"/>
</dbReference>
<evidence type="ECO:0000256" key="1">
    <source>
        <dbReference type="ARBA" id="ARBA00011245"/>
    </source>
</evidence>
<feature type="domain" description="Aconitase/3-isopropylmalate dehydratase large subunit alpha/beta/alpha" evidence="5">
    <location>
        <begin position="52"/>
        <end position="480"/>
    </location>
</feature>
<dbReference type="SUPFAM" id="SSF53732">
    <property type="entry name" value="Aconitase iron-sulfur domain"/>
    <property type="match status" value="1"/>
</dbReference>
<dbReference type="InterPro" id="IPR050926">
    <property type="entry name" value="Aconitase/IPM_isomerase"/>
</dbReference>
<dbReference type="EMBL" id="FXUF01000012">
    <property type="protein sequence ID" value="SMP65294.1"/>
    <property type="molecule type" value="Genomic_DNA"/>
</dbReference>
<dbReference type="Pfam" id="PF00694">
    <property type="entry name" value="Aconitase_C"/>
    <property type="match status" value="1"/>
</dbReference>